<keyword evidence="4" id="KW-1185">Reference proteome</keyword>
<dbReference type="PANTHER" id="PTHR44520">
    <property type="entry name" value="RESPONSE REGULATOR RCP1-RELATED"/>
    <property type="match status" value="1"/>
</dbReference>
<feature type="domain" description="Response regulatory" evidence="2">
    <location>
        <begin position="6"/>
        <end position="128"/>
    </location>
</feature>
<proteinExistence type="predicted"/>
<dbReference type="GO" id="GO:0000160">
    <property type="term" value="P:phosphorelay signal transduction system"/>
    <property type="evidence" value="ECO:0007669"/>
    <property type="project" value="InterPro"/>
</dbReference>
<reference evidence="3 4" key="1">
    <citation type="submission" date="2019-12" db="EMBL/GenBank/DDBJ databases">
        <title>Spirosoma sp. HMF4905 genome sequencing and assembly.</title>
        <authorList>
            <person name="Kang H."/>
            <person name="Cha I."/>
            <person name="Kim H."/>
            <person name="Joh K."/>
        </authorList>
    </citation>
    <scope>NUCLEOTIDE SEQUENCE [LARGE SCALE GENOMIC DNA]</scope>
    <source>
        <strain evidence="3 4">HMF4905</strain>
    </source>
</reference>
<comment type="caution">
    <text evidence="3">The sequence shown here is derived from an EMBL/GenBank/DDBJ whole genome shotgun (WGS) entry which is preliminary data.</text>
</comment>
<evidence type="ECO:0000259" key="2">
    <source>
        <dbReference type="PROSITE" id="PS50110"/>
    </source>
</evidence>
<dbReference type="Gene3D" id="3.40.50.2300">
    <property type="match status" value="1"/>
</dbReference>
<evidence type="ECO:0000256" key="1">
    <source>
        <dbReference type="PROSITE-ProRule" id="PRU00169"/>
    </source>
</evidence>
<dbReference type="Proteomes" id="UP000436006">
    <property type="component" value="Unassembled WGS sequence"/>
</dbReference>
<dbReference type="SUPFAM" id="SSF52172">
    <property type="entry name" value="CheY-like"/>
    <property type="match status" value="1"/>
</dbReference>
<gene>
    <name evidence="3" type="ORF">GO755_31975</name>
</gene>
<dbReference type="InterPro" id="IPR052893">
    <property type="entry name" value="TCS_response_regulator"/>
</dbReference>
<name>A0A7K1SLK4_9BACT</name>
<protein>
    <submittedName>
        <fullName evidence="3">Response regulator</fullName>
    </submittedName>
</protein>
<sequence>MSLIGPIISVEDDIDDQYLIREVIQSLAIPNQLVFFSNGQDALNYLEITSEQPFLILCDINMPIMNGIELRQRINGSDYLRRKAIPFVFLTTAANKALVNMAYDATVQGFYQKSANYTGFYQQIKLIIDYWQTCLHPNSQLT</sequence>
<dbReference type="AlphaFoldDB" id="A0A7K1SLK4"/>
<dbReference type="Pfam" id="PF00072">
    <property type="entry name" value="Response_reg"/>
    <property type="match status" value="1"/>
</dbReference>
<accession>A0A7K1SLK4</accession>
<dbReference type="InterPro" id="IPR011006">
    <property type="entry name" value="CheY-like_superfamily"/>
</dbReference>
<dbReference type="PROSITE" id="PS50110">
    <property type="entry name" value="RESPONSE_REGULATORY"/>
    <property type="match status" value="1"/>
</dbReference>
<dbReference type="PANTHER" id="PTHR44520:SF2">
    <property type="entry name" value="RESPONSE REGULATOR RCP1"/>
    <property type="match status" value="1"/>
</dbReference>
<dbReference type="RefSeq" id="WP_157589507.1">
    <property type="nucleotide sequence ID" value="NZ_WPIN01000017.1"/>
</dbReference>
<evidence type="ECO:0000313" key="4">
    <source>
        <dbReference type="Proteomes" id="UP000436006"/>
    </source>
</evidence>
<dbReference type="InterPro" id="IPR001789">
    <property type="entry name" value="Sig_transdc_resp-reg_receiver"/>
</dbReference>
<feature type="modified residue" description="4-aspartylphosphate" evidence="1">
    <location>
        <position position="59"/>
    </location>
</feature>
<keyword evidence="1" id="KW-0597">Phosphoprotein</keyword>
<dbReference type="EMBL" id="WPIN01000017">
    <property type="protein sequence ID" value="MVM34690.1"/>
    <property type="molecule type" value="Genomic_DNA"/>
</dbReference>
<dbReference type="SMART" id="SM00448">
    <property type="entry name" value="REC"/>
    <property type="match status" value="1"/>
</dbReference>
<organism evidence="3 4">
    <name type="scientific">Spirosoma arboris</name>
    <dbReference type="NCBI Taxonomy" id="2682092"/>
    <lineage>
        <taxon>Bacteria</taxon>
        <taxon>Pseudomonadati</taxon>
        <taxon>Bacteroidota</taxon>
        <taxon>Cytophagia</taxon>
        <taxon>Cytophagales</taxon>
        <taxon>Cytophagaceae</taxon>
        <taxon>Spirosoma</taxon>
    </lineage>
</organism>
<evidence type="ECO:0000313" key="3">
    <source>
        <dbReference type="EMBL" id="MVM34690.1"/>
    </source>
</evidence>